<evidence type="ECO:0000313" key="3">
    <source>
        <dbReference type="EMBL" id="WWC64059.1"/>
    </source>
</evidence>
<dbReference type="AlphaFoldDB" id="A0A1A5ZU45"/>
<dbReference type="EMBL" id="KI894038">
    <property type="protein sequence ID" value="OBR81305.1"/>
    <property type="molecule type" value="Genomic_DNA"/>
</dbReference>
<sequence length="263" mass="29698">MRGMKRDWEGQSREEEETLLDIDSEERHTKRSRIGEELNLNTDEKHLMPTTYPIALQQCRLPSDSFYFPTSYERTQLSHRPSYSEMFEATHSSLGYACPSKAFDSDSAEGNTPHESTIDASDLWPIIPYRRRELRPSSSDNDEDNAYVYNPNERNPDRGYIGHLSANPHPLSSPVQETSNLDERYDQDHPNWSLYTSSSHQSFSISTEAFATATPILSSSSTETLSSAGLSHVSSLMLTPGSTDMQGVDMEIIQVVSYDSQAR</sequence>
<name>A0A1A5ZU45_9TREE</name>
<reference evidence="3" key="3">
    <citation type="submission" date="2024-02" db="EMBL/GenBank/DDBJ databases">
        <title>Comparative genomics of Cryptococcus and Kwoniella reveals pathogenesis evolution and contrasting modes of karyotype evolution via chromosome fusion or intercentromeric recombination.</title>
        <authorList>
            <person name="Coelho M.A."/>
            <person name="David-Palma M."/>
            <person name="Shea T."/>
            <person name="Bowers K."/>
            <person name="McGinley-Smith S."/>
            <person name="Mohammad A.W."/>
            <person name="Gnirke A."/>
            <person name="Yurkov A.M."/>
            <person name="Nowrousian M."/>
            <person name="Sun S."/>
            <person name="Cuomo C.A."/>
            <person name="Heitman J."/>
        </authorList>
    </citation>
    <scope>NUCLEOTIDE SEQUENCE</scope>
    <source>
        <strain evidence="3">CBS 10117</strain>
    </source>
</reference>
<reference evidence="3" key="2">
    <citation type="submission" date="2013-07" db="EMBL/GenBank/DDBJ databases">
        <authorList>
            <consortium name="The Broad Institute Genome Sequencing Platform"/>
            <person name="Cuomo C."/>
            <person name="Litvintseva A."/>
            <person name="Chen Y."/>
            <person name="Heitman J."/>
            <person name="Sun S."/>
            <person name="Springer D."/>
            <person name="Dromer F."/>
            <person name="Young S.K."/>
            <person name="Zeng Q."/>
            <person name="Gargeya S."/>
            <person name="Fitzgerald M."/>
            <person name="Abouelleil A."/>
            <person name="Alvarado L."/>
            <person name="Berlin A.M."/>
            <person name="Chapman S.B."/>
            <person name="Dewar J."/>
            <person name="Goldberg J."/>
            <person name="Griggs A."/>
            <person name="Gujja S."/>
            <person name="Hansen M."/>
            <person name="Howarth C."/>
            <person name="Imamovic A."/>
            <person name="Larimer J."/>
            <person name="McCowan C."/>
            <person name="Murphy C."/>
            <person name="Pearson M."/>
            <person name="Priest M."/>
            <person name="Roberts A."/>
            <person name="Saif S."/>
            <person name="Shea T."/>
            <person name="Sykes S."/>
            <person name="Wortman J."/>
            <person name="Nusbaum C."/>
            <person name="Birren B."/>
        </authorList>
    </citation>
    <scope>NUCLEOTIDE SEQUENCE</scope>
    <source>
        <strain evidence="3">CBS 10117</strain>
    </source>
</reference>
<proteinExistence type="predicted"/>
<gene>
    <name evidence="2" type="ORF">I303_08691</name>
    <name evidence="3" type="ORF">I303_106666</name>
</gene>
<feature type="compositionally biased region" description="Basic and acidic residues" evidence="1">
    <location>
        <begin position="1"/>
        <end position="13"/>
    </location>
</feature>
<feature type="compositionally biased region" description="Acidic residues" evidence="1">
    <location>
        <begin position="14"/>
        <end position="24"/>
    </location>
</feature>
<dbReference type="Proteomes" id="UP000078595">
    <property type="component" value="Chromosome 8"/>
</dbReference>
<dbReference type="KEGG" id="kdj:28972390"/>
<accession>A0A1A5ZU45</accession>
<dbReference type="RefSeq" id="XP_018259147.1">
    <property type="nucleotide sequence ID" value="XM_018411946.1"/>
</dbReference>
<feature type="compositionally biased region" description="Basic and acidic residues" evidence="1">
    <location>
        <begin position="25"/>
        <end position="35"/>
    </location>
</feature>
<organism evidence="2">
    <name type="scientific">Kwoniella dejecticola CBS 10117</name>
    <dbReference type="NCBI Taxonomy" id="1296121"/>
    <lineage>
        <taxon>Eukaryota</taxon>
        <taxon>Fungi</taxon>
        <taxon>Dikarya</taxon>
        <taxon>Basidiomycota</taxon>
        <taxon>Agaricomycotina</taxon>
        <taxon>Tremellomycetes</taxon>
        <taxon>Tremellales</taxon>
        <taxon>Cryptococcaceae</taxon>
        <taxon>Kwoniella</taxon>
    </lineage>
</organism>
<feature type="region of interest" description="Disordered" evidence="1">
    <location>
        <begin position="1"/>
        <end position="35"/>
    </location>
</feature>
<protein>
    <submittedName>
        <fullName evidence="2">Uncharacterized protein</fullName>
    </submittedName>
</protein>
<dbReference type="VEuPathDB" id="FungiDB:I303_08691"/>
<reference evidence="2" key="1">
    <citation type="submission" date="2013-07" db="EMBL/GenBank/DDBJ databases">
        <title>The Genome Sequence of Cryptococcus dejecticola CBS10117.</title>
        <authorList>
            <consortium name="The Broad Institute Genome Sequencing Platform"/>
            <person name="Cuomo C."/>
            <person name="Litvintseva A."/>
            <person name="Chen Y."/>
            <person name="Heitman J."/>
            <person name="Sun S."/>
            <person name="Springer D."/>
            <person name="Dromer F."/>
            <person name="Young S.K."/>
            <person name="Zeng Q."/>
            <person name="Gargeya S."/>
            <person name="Fitzgerald M."/>
            <person name="Abouelleil A."/>
            <person name="Alvarado L."/>
            <person name="Berlin A.M."/>
            <person name="Chapman S.B."/>
            <person name="Dewar J."/>
            <person name="Goldberg J."/>
            <person name="Griggs A."/>
            <person name="Gujja S."/>
            <person name="Hansen M."/>
            <person name="Howarth C."/>
            <person name="Imamovic A."/>
            <person name="Larimer J."/>
            <person name="McCowan C."/>
            <person name="Murphy C."/>
            <person name="Pearson M."/>
            <person name="Priest M."/>
            <person name="Roberts A."/>
            <person name="Saif S."/>
            <person name="Shea T."/>
            <person name="Sykes S."/>
            <person name="Wortman J."/>
            <person name="Nusbaum C."/>
            <person name="Birren B."/>
        </authorList>
    </citation>
    <scope>NUCLEOTIDE SEQUENCE [LARGE SCALE GENOMIC DNA]</scope>
    <source>
        <strain evidence="2">CBS 10117</strain>
    </source>
</reference>
<evidence type="ECO:0000313" key="4">
    <source>
        <dbReference type="Proteomes" id="UP000078595"/>
    </source>
</evidence>
<evidence type="ECO:0000313" key="2">
    <source>
        <dbReference type="EMBL" id="OBR81305.1"/>
    </source>
</evidence>
<dbReference type="EMBL" id="CP144537">
    <property type="protein sequence ID" value="WWC64059.1"/>
    <property type="molecule type" value="Genomic_DNA"/>
</dbReference>
<dbReference type="GeneID" id="28972390"/>
<keyword evidence="4" id="KW-1185">Reference proteome</keyword>
<feature type="region of interest" description="Disordered" evidence="1">
    <location>
        <begin position="134"/>
        <end position="159"/>
    </location>
</feature>
<evidence type="ECO:0000256" key="1">
    <source>
        <dbReference type="SAM" id="MobiDB-lite"/>
    </source>
</evidence>